<dbReference type="CDD" id="cd00067">
    <property type="entry name" value="GAL4"/>
    <property type="match status" value="1"/>
</dbReference>
<reference evidence="7" key="1">
    <citation type="journal article" date="2013" name="Genome Announc.">
        <title>Draft genome sequence of the ascomycete Phaeoacremonium aleophilum strain UCR-PA7, a causal agent of the esca disease complex in grapevines.</title>
        <authorList>
            <person name="Blanco-Ulate B."/>
            <person name="Rolshausen P."/>
            <person name="Cantu D."/>
        </authorList>
    </citation>
    <scope>NUCLEOTIDE SEQUENCE [LARGE SCALE GENOMIC DNA]</scope>
    <source>
        <strain evidence="7">UCR-PA7</strain>
    </source>
</reference>
<comment type="subcellular location">
    <subcellularLocation>
        <location evidence="1">Nucleus</location>
    </subcellularLocation>
</comment>
<dbReference type="PANTHER" id="PTHR31001:SF49">
    <property type="entry name" value="ZN(II)2CYS6 TRANSCRIPTION FACTOR (EUROFUNG)"/>
    <property type="match status" value="1"/>
</dbReference>
<protein>
    <submittedName>
        <fullName evidence="6">Putative fungal specific transcription factor domain-containing protein</fullName>
    </submittedName>
</protein>
<dbReference type="InterPro" id="IPR007219">
    <property type="entry name" value="XnlR_reg_dom"/>
</dbReference>
<evidence type="ECO:0000313" key="7">
    <source>
        <dbReference type="Proteomes" id="UP000014074"/>
    </source>
</evidence>
<name>R8BM02_PHAM7</name>
<dbReference type="AlphaFoldDB" id="R8BM02"/>
<dbReference type="InterPro" id="IPR036864">
    <property type="entry name" value="Zn2-C6_fun-type_DNA-bd_sf"/>
</dbReference>
<feature type="compositionally biased region" description="Low complexity" evidence="4">
    <location>
        <begin position="88"/>
        <end position="109"/>
    </location>
</feature>
<dbReference type="OrthoDB" id="5431381at2759"/>
<dbReference type="SMART" id="SM00906">
    <property type="entry name" value="Fungal_trans"/>
    <property type="match status" value="1"/>
</dbReference>
<dbReference type="GO" id="GO:0006351">
    <property type="term" value="P:DNA-templated transcription"/>
    <property type="evidence" value="ECO:0007669"/>
    <property type="project" value="InterPro"/>
</dbReference>
<dbReference type="PROSITE" id="PS00463">
    <property type="entry name" value="ZN2_CY6_FUNGAL_1"/>
    <property type="match status" value="1"/>
</dbReference>
<dbReference type="SMART" id="SM00066">
    <property type="entry name" value="GAL4"/>
    <property type="match status" value="1"/>
</dbReference>
<sequence>MGWTGTVGEPADITNYTAVFRLQQPGGAHPRKVVKRNRQPVSCAPCRARKLKCDRQQPCGACVKRSEEGACNFSSAAAAAAPGAAASAAPAATNGGSSSAGKAGPSGSGSRHEVQSRLQRLEEMVNGLVSHTAAKKKSTSSSSNGGASQTPESLQVNSAGQEGSPAKDTSTEPQMPGAHLSTGDEEIRFVGTTNWAAVLESIRDIQGYLEGEHEGLPILMTPDEQQCVAGRSDNPDMLFGYLTAPSIQEVMECLPPRADCDHLLAAYFLSDQAHTPIIHTGQFKRVYQRFWESPESTNLLWISILFNVLATSTLLQAAKTVVCNSLIRDDNIQKFTNMASRCLVAGEYLKSKPYAVEALLLHTQGSLMQKRDPDPIICSMFGIATRLAQRMGYHRDPRHLGAGVTAFEAEMRRRTWYMAETFDLLFSFQQGMPTIVHEDECDTDGPTNLRDEDFDEDTSVLPPGRPFTEATPVLYYCYKSPKIRLLRRVIRHAMSSKQTDYEETWKLSNELQALHDRVPPSLRWVPISTTSFLDTGTLIMRRMTIEVVYWKSLCVLHRRYLTVEKDNPKYERSREICRAAAVRLLELQAEFDDETQRGRRLEGGMYLMSNLSMHDFLMAAMIVCLDLSEKLPSSETERTRKVEILQRTYKLWSNRICISKDAAHATRVLGAILTKISAPVPKEPMAPVQYVTFASPREGELNIDWNLIDSYLWDRAPNPVDESPLHGWPYPQYDTVAPADTSNSTLGHTRSQYMTIHDTAMS</sequence>
<keyword evidence="7" id="KW-1185">Reference proteome</keyword>
<feature type="region of interest" description="Disordered" evidence="4">
    <location>
        <begin position="131"/>
        <end position="185"/>
    </location>
</feature>
<dbReference type="PROSITE" id="PS50048">
    <property type="entry name" value="ZN2_CY6_FUNGAL_2"/>
    <property type="match status" value="1"/>
</dbReference>
<dbReference type="Pfam" id="PF00172">
    <property type="entry name" value="Zn_clus"/>
    <property type="match status" value="1"/>
</dbReference>
<dbReference type="Proteomes" id="UP000014074">
    <property type="component" value="Unassembled WGS sequence"/>
</dbReference>
<evidence type="ECO:0000259" key="5">
    <source>
        <dbReference type="PROSITE" id="PS50048"/>
    </source>
</evidence>
<organism evidence="6 7">
    <name type="scientific">Phaeoacremonium minimum (strain UCR-PA7)</name>
    <name type="common">Esca disease fungus</name>
    <name type="synonym">Togninia minima</name>
    <dbReference type="NCBI Taxonomy" id="1286976"/>
    <lineage>
        <taxon>Eukaryota</taxon>
        <taxon>Fungi</taxon>
        <taxon>Dikarya</taxon>
        <taxon>Ascomycota</taxon>
        <taxon>Pezizomycotina</taxon>
        <taxon>Sordariomycetes</taxon>
        <taxon>Sordariomycetidae</taxon>
        <taxon>Togniniales</taxon>
        <taxon>Togniniaceae</taxon>
        <taxon>Phaeoacremonium</taxon>
    </lineage>
</organism>
<evidence type="ECO:0000256" key="1">
    <source>
        <dbReference type="ARBA" id="ARBA00004123"/>
    </source>
</evidence>
<evidence type="ECO:0000256" key="3">
    <source>
        <dbReference type="ARBA" id="ARBA00023242"/>
    </source>
</evidence>
<feature type="region of interest" description="Disordered" evidence="4">
    <location>
        <begin position="88"/>
        <end position="117"/>
    </location>
</feature>
<dbReference type="EMBL" id="KB933099">
    <property type="protein sequence ID" value="EOO00357.1"/>
    <property type="molecule type" value="Genomic_DNA"/>
</dbReference>
<keyword evidence="2" id="KW-0479">Metal-binding</keyword>
<dbReference type="Pfam" id="PF04082">
    <property type="entry name" value="Fungal_trans"/>
    <property type="match status" value="1"/>
</dbReference>
<dbReference type="Gene3D" id="4.10.240.10">
    <property type="entry name" value="Zn(2)-C6 fungal-type DNA-binding domain"/>
    <property type="match status" value="1"/>
</dbReference>
<evidence type="ECO:0000256" key="2">
    <source>
        <dbReference type="ARBA" id="ARBA00022723"/>
    </source>
</evidence>
<feature type="compositionally biased region" description="Polar residues" evidence="4">
    <location>
        <begin position="149"/>
        <end position="173"/>
    </location>
</feature>
<keyword evidence="3" id="KW-0539">Nucleus</keyword>
<dbReference type="GeneID" id="19324598"/>
<dbReference type="HOGENOM" id="CLU_007426_4_0_1"/>
<dbReference type="CDD" id="cd12148">
    <property type="entry name" value="fungal_TF_MHR"/>
    <property type="match status" value="1"/>
</dbReference>
<accession>R8BM02</accession>
<dbReference type="RefSeq" id="XP_007914917.1">
    <property type="nucleotide sequence ID" value="XM_007916726.1"/>
</dbReference>
<dbReference type="GO" id="GO:0003677">
    <property type="term" value="F:DNA binding"/>
    <property type="evidence" value="ECO:0007669"/>
    <property type="project" value="InterPro"/>
</dbReference>
<dbReference type="InterPro" id="IPR050613">
    <property type="entry name" value="Sec_Metabolite_Reg"/>
</dbReference>
<dbReference type="SUPFAM" id="SSF57701">
    <property type="entry name" value="Zn2/Cys6 DNA-binding domain"/>
    <property type="match status" value="1"/>
</dbReference>
<dbReference type="GO" id="GO:0008270">
    <property type="term" value="F:zinc ion binding"/>
    <property type="evidence" value="ECO:0007669"/>
    <property type="project" value="InterPro"/>
</dbReference>
<gene>
    <name evidence="6" type="ORF">UCRPA7_4174</name>
</gene>
<dbReference type="eggNOG" id="ENOG502SHVI">
    <property type="taxonomic scope" value="Eukaryota"/>
</dbReference>
<dbReference type="InterPro" id="IPR001138">
    <property type="entry name" value="Zn2Cys6_DnaBD"/>
</dbReference>
<feature type="compositionally biased region" description="Low complexity" evidence="4">
    <location>
        <begin position="139"/>
        <end position="148"/>
    </location>
</feature>
<dbReference type="GO" id="GO:0005634">
    <property type="term" value="C:nucleus"/>
    <property type="evidence" value="ECO:0007669"/>
    <property type="project" value="UniProtKB-SubCell"/>
</dbReference>
<proteinExistence type="predicted"/>
<evidence type="ECO:0000313" key="6">
    <source>
        <dbReference type="EMBL" id="EOO00357.1"/>
    </source>
</evidence>
<feature type="domain" description="Zn(2)-C6 fungal-type" evidence="5">
    <location>
        <begin position="42"/>
        <end position="73"/>
    </location>
</feature>
<evidence type="ECO:0000256" key="4">
    <source>
        <dbReference type="SAM" id="MobiDB-lite"/>
    </source>
</evidence>
<dbReference type="KEGG" id="tmn:UCRPA7_4174"/>
<dbReference type="GO" id="GO:0000981">
    <property type="term" value="F:DNA-binding transcription factor activity, RNA polymerase II-specific"/>
    <property type="evidence" value="ECO:0007669"/>
    <property type="project" value="InterPro"/>
</dbReference>
<dbReference type="PANTHER" id="PTHR31001">
    <property type="entry name" value="UNCHARACTERIZED TRANSCRIPTIONAL REGULATORY PROTEIN"/>
    <property type="match status" value="1"/>
</dbReference>